<comment type="caution">
    <text evidence="1">The sequence shown here is derived from an EMBL/GenBank/DDBJ whole genome shotgun (WGS) entry which is preliminary data.</text>
</comment>
<sequence>MLRRLECPWTSETLVQEYAHGHHTVFEYALSLASRCPDWMVAETMEAAASYGQLHVIRWWLHELRANCSLTERACEKAARSGHVAALEALADGDALWRTTTAAAAALGHLEVLHVAHQRGAPWAEGTARAAAKYGHLHLLQWAEEHGCPCNLQQLEAVATRNDVLAWLRLRHAQ</sequence>
<evidence type="ECO:0008006" key="3">
    <source>
        <dbReference type="Google" id="ProtNLM"/>
    </source>
</evidence>
<dbReference type="InterPro" id="IPR036770">
    <property type="entry name" value="Ankyrin_rpt-contain_sf"/>
</dbReference>
<organism evidence="1 2">
    <name type="scientific">Tribonema minus</name>
    <dbReference type="NCBI Taxonomy" id="303371"/>
    <lineage>
        <taxon>Eukaryota</taxon>
        <taxon>Sar</taxon>
        <taxon>Stramenopiles</taxon>
        <taxon>Ochrophyta</taxon>
        <taxon>PX clade</taxon>
        <taxon>Xanthophyceae</taxon>
        <taxon>Tribonematales</taxon>
        <taxon>Tribonemataceae</taxon>
        <taxon>Tribonema</taxon>
    </lineage>
</organism>
<name>A0A836CNN8_9STRA</name>
<dbReference type="InterPro" id="IPR052050">
    <property type="entry name" value="SecEffector_AnkRepeat"/>
</dbReference>
<dbReference type="PANTHER" id="PTHR46586:SF3">
    <property type="entry name" value="ANKYRIN REPEAT-CONTAINING PROTEIN"/>
    <property type="match status" value="1"/>
</dbReference>
<dbReference type="AlphaFoldDB" id="A0A836CNN8"/>
<dbReference type="PANTHER" id="PTHR46586">
    <property type="entry name" value="ANKYRIN REPEAT-CONTAINING PROTEIN"/>
    <property type="match status" value="1"/>
</dbReference>
<reference evidence="1" key="1">
    <citation type="submission" date="2021-02" db="EMBL/GenBank/DDBJ databases">
        <title>First Annotated Genome of the Yellow-green Alga Tribonema minus.</title>
        <authorList>
            <person name="Mahan K.M."/>
        </authorList>
    </citation>
    <scope>NUCLEOTIDE SEQUENCE</scope>
    <source>
        <strain evidence="1">UTEX B ZZ1240</strain>
    </source>
</reference>
<proteinExistence type="predicted"/>
<accession>A0A836CNN8</accession>
<dbReference type="SUPFAM" id="SSF48403">
    <property type="entry name" value="Ankyrin repeat"/>
    <property type="match status" value="1"/>
</dbReference>
<dbReference type="Proteomes" id="UP000664859">
    <property type="component" value="Unassembled WGS sequence"/>
</dbReference>
<gene>
    <name evidence="1" type="ORF">JKP88DRAFT_156673</name>
</gene>
<evidence type="ECO:0000313" key="2">
    <source>
        <dbReference type="Proteomes" id="UP000664859"/>
    </source>
</evidence>
<keyword evidence="2" id="KW-1185">Reference proteome</keyword>
<protein>
    <recommendedName>
        <fullName evidence="3">Ankyrin repeat domain-containing protein</fullName>
    </recommendedName>
</protein>
<evidence type="ECO:0000313" key="1">
    <source>
        <dbReference type="EMBL" id="KAG5193152.1"/>
    </source>
</evidence>
<dbReference type="EMBL" id="JAFCMP010000001">
    <property type="protein sequence ID" value="KAG5193152.1"/>
    <property type="molecule type" value="Genomic_DNA"/>
</dbReference>